<proteinExistence type="predicted"/>
<accession>A0A939G3H9</accession>
<sequence length="134" mass="14791">MSKQRLPLFITLGAFFWLNAALIIHFVGATVFSAHNPAMALAFAAAIPITVLSIYITRWVSGLAFGELLRPIVIMTFTATFLDGIALVWFRQLYADSFEIALHGAAWILWGVGLGLLAAFYGDVKDRNLSKTER</sequence>
<dbReference type="EMBL" id="JAFMYU010000002">
    <property type="protein sequence ID" value="MBO0929939.1"/>
    <property type="molecule type" value="Genomic_DNA"/>
</dbReference>
<feature type="transmembrane region" description="Helical" evidence="1">
    <location>
        <begin position="102"/>
        <end position="121"/>
    </location>
</feature>
<reference evidence="2 3" key="1">
    <citation type="submission" date="2021-03" db="EMBL/GenBank/DDBJ databases">
        <title>Fibrella sp. HMF5036 genome sequencing and assembly.</title>
        <authorList>
            <person name="Kang H."/>
            <person name="Kim H."/>
            <person name="Bae S."/>
            <person name="Joh K."/>
        </authorList>
    </citation>
    <scope>NUCLEOTIDE SEQUENCE [LARGE SCALE GENOMIC DNA]</scope>
    <source>
        <strain evidence="2 3">HMF5036</strain>
    </source>
</reference>
<dbReference type="Proteomes" id="UP000664795">
    <property type="component" value="Unassembled WGS sequence"/>
</dbReference>
<dbReference type="RefSeq" id="WP_207333909.1">
    <property type="nucleotide sequence ID" value="NZ_JAFMYU010000002.1"/>
</dbReference>
<feature type="transmembrane region" description="Helical" evidence="1">
    <location>
        <begin position="7"/>
        <end position="32"/>
    </location>
</feature>
<name>A0A939G3H9_9BACT</name>
<protein>
    <submittedName>
        <fullName evidence="2">Uncharacterized protein</fullName>
    </submittedName>
</protein>
<keyword evidence="3" id="KW-1185">Reference proteome</keyword>
<gene>
    <name evidence="2" type="ORF">J2I48_02990</name>
</gene>
<feature type="transmembrane region" description="Helical" evidence="1">
    <location>
        <begin position="68"/>
        <end position="90"/>
    </location>
</feature>
<evidence type="ECO:0000313" key="3">
    <source>
        <dbReference type="Proteomes" id="UP000664795"/>
    </source>
</evidence>
<feature type="transmembrane region" description="Helical" evidence="1">
    <location>
        <begin position="38"/>
        <end position="56"/>
    </location>
</feature>
<dbReference type="AlphaFoldDB" id="A0A939G3H9"/>
<evidence type="ECO:0000313" key="2">
    <source>
        <dbReference type="EMBL" id="MBO0929939.1"/>
    </source>
</evidence>
<keyword evidence="1" id="KW-1133">Transmembrane helix</keyword>
<comment type="caution">
    <text evidence="2">The sequence shown here is derived from an EMBL/GenBank/DDBJ whole genome shotgun (WGS) entry which is preliminary data.</text>
</comment>
<organism evidence="2 3">
    <name type="scientific">Fibrella aquatilis</name>
    <dbReference type="NCBI Taxonomy" id="2817059"/>
    <lineage>
        <taxon>Bacteria</taxon>
        <taxon>Pseudomonadati</taxon>
        <taxon>Bacteroidota</taxon>
        <taxon>Cytophagia</taxon>
        <taxon>Cytophagales</taxon>
        <taxon>Spirosomataceae</taxon>
        <taxon>Fibrella</taxon>
    </lineage>
</organism>
<keyword evidence="1" id="KW-0812">Transmembrane</keyword>
<keyword evidence="1" id="KW-0472">Membrane</keyword>
<evidence type="ECO:0000256" key="1">
    <source>
        <dbReference type="SAM" id="Phobius"/>
    </source>
</evidence>